<keyword evidence="2" id="KW-1185">Reference proteome</keyword>
<dbReference type="GO" id="GO:1990904">
    <property type="term" value="C:ribonucleoprotein complex"/>
    <property type="evidence" value="ECO:0007669"/>
    <property type="project" value="InterPro"/>
</dbReference>
<dbReference type="KEGG" id="pgu:PGUG_00680"/>
<dbReference type="GO" id="GO:0000372">
    <property type="term" value="P:Group I intron splicing"/>
    <property type="evidence" value="ECO:0007669"/>
    <property type="project" value="InterPro"/>
</dbReference>
<proteinExistence type="predicted"/>
<dbReference type="Pfam" id="PF13762">
    <property type="entry name" value="MNE1"/>
    <property type="match status" value="1"/>
</dbReference>
<evidence type="ECO:0000313" key="2">
    <source>
        <dbReference type="Proteomes" id="UP000001997"/>
    </source>
</evidence>
<dbReference type="AlphaFoldDB" id="A5DBM5"/>
<name>A5DBM5_PICGU</name>
<accession>A5DBM5</accession>
<dbReference type="EMBL" id="CH408155">
    <property type="protein sequence ID" value="EDK36582.2"/>
    <property type="molecule type" value="Genomic_DNA"/>
</dbReference>
<organism evidence="1 2">
    <name type="scientific">Meyerozyma guilliermondii (strain ATCC 6260 / CBS 566 / DSM 6381 / JCM 1539 / NBRC 10279 / NRRL Y-324)</name>
    <name type="common">Yeast</name>
    <name type="synonym">Candida guilliermondii</name>
    <dbReference type="NCBI Taxonomy" id="294746"/>
    <lineage>
        <taxon>Eukaryota</taxon>
        <taxon>Fungi</taxon>
        <taxon>Dikarya</taxon>
        <taxon>Ascomycota</taxon>
        <taxon>Saccharomycotina</taxon>
        <taxon>Pichiomycetes</taxon>
        <taxon>Debaryomycetaceae</taxon>
        <taxon>Meyerozyma</taxon>
    </lineage>
</organism>
<dbReference type="OMA" id="HEFINIH"/>
<dbReference type="HOGENOM" id="CLU_376466_0_0_1"/>
<dbReference type="InterPro" id="IPR025694">
    <property type="entry name" value="MNE1"/>
</dbReference>
<dbReference type="eggNOG" id="ENOG502R1E6">
    <property type="taxonomic scope" value="Eukaryota"/>
</dbReference>
<gene>
    <name evidence="1" type="ORF">PGUG_00680</name>
</gene>
<evidence type="ECO:0000313" key="1">
    <source>
        <dbReference type="EMBL" id="EDK36582.2"/>
    </source>
</evidence>
<reference evidence="1 2" key="1">
    <citation type="journal article" date="2009" name="Nature">
        <title>Evolution of pathogenicity and sexual reproduction in eight Candida genomes.</title>
        <authorList>
            <person name="Butler G."/>
            <person name="Rasmussen M.D."/>
            <person name="Lin M.F."/>
            <person name="Santos M.A."/>
            <person name="Sakthikumar S."/>
            <person name="Munro C.A."/>
            <person name="Rheinbay E."/>
            <person name="Grabherr M."/>
            <person name="Forche A."/>
            <person name="Reedy J.L."/>
            <person name="Agrafioti I."/>
            <person name="Arnaud M.B."/>
            <person name="Bates S."/>
            <person name="Brown A.J."/>
            <person name="Brunke S."/>
            <person name="Costanzo M.C."/>
            <person name="Fitzpatrick D.A."/>
            <person name="de Groot P.W."/>
            <person name="Harris D."/>
            <person name="Hoyer L.L."/>
            <person name="Hube B."/>
            <person name="Klis F.M."/>
            <person name="Kodira C."/>
            <person name="Lennard N."/>
            <person name="Logue M.E."/>
            <person name="Martin R."/>
            <person name="Neiman A.M."/>
            <person name="Nikolaou E."/>
            <person name="Quail M.A."/>
            <person name="Quinn J."/>
            <person name="Santos M.C."/>
            <person name="Schmitzberger F.F."/>
            <person name="Sherlock G."/>
            <person name="Shah P."/>
            <person name="Silverstein K.A."/>
            <person name="Skrzypek M.S."/>
            <person name="Soll D."/>
            <person name="Staggs R."/>
            <person name="Stansfield I."/>
            <person name="Stumpf M.P."/>
            <person name="Sudbery P.E."/>
            <person name="Srikantha T."/>
            <person name="Zeng Q."/>
            <person name="Berman J."/>
            <person name="Berriman M."/>
            <person name="Heitman J."/>
            <person name="Gow N.A."/>
            <person name="Lorenz M.C."/>
            <person name="Birren B.W."/>
            <person name="Kellis M."/>
            <person name="Cuomo C.A."/>
        </authorList>
    </citation>
    <scope>NUCLEOTIDE SEQUENCE [LARGE SCALE GENOMIC DNA]</scope>
    <source>
        <strain evidence="2">ATCC 6260 / CBS 566 / DSM 6381 / JCM 1539 / NBRC 10279 / NRRL Y-324</strain>
    </source>
</reference>
<dbReference type="VEuPathDB" id="FungiDB:PGUG_00680"/>
<dbReference type="GeneID" id="5129122"/>
<dbReference type="OrthoDB" id="4083723at2759"/>
<dbReference type="Proteomes" id="UP000001997">
    <property type="component" value="Unassembled WGS sequence"/>
</dbReference>
<dbReference type="RefSeq" id="XP_001487303.2">
    <property type="nucleotide sequence ID" value="XM_001487253.1"/>
</dbReference>
<sequence>MLCRRGLRIPHFHLQTIRTLSVSYEATETNRKTKNYKHLVLKQTPNLTSKNPLLDQLNVLKTSPSQNDVQKLLNACASGKRTGSVEIAIEAYLLASTSLSNLTNSEIDRNTQNLLTTFKYCNDVHQLLHLRYLWLNVIPKFTQSPVNKVRYYVAFIQVMLNTSQIIRAKELFIEILTMELELAPQDRLNLMPTARLLDNMVSYSSCDDIVDILQVIQPIKPMDSTKFLSFALVNSHYRLLTHIFDHHISPNLDNTNVNELFNRETLLQILHTFALHGDVQRTLAMIEPYFLHESLQGRKSLTKELSLEIIQAYCYHVPSQTHSDETIMRVFDIISGLNKKLKRERRDLLTYKDITEPMSHRYMNYYTSASEETEPDKDDIQMDGGNPNPNGNAMANLQALSSLINVHLAYIKRMEYSSDVAKIFLNSVLNHINLYQSFTGMVRALLAFQRFDPSSFKAFVDYDTLDIIFNSLSNSNAAKQASLHLYQFMKAQNIRLTHDNYRCVISASLRGNFHELLQYYLYCYISDFSGVIDGRIWDLIKNLPESIVKSNTSTKLAIDYVSKVYKREITADDLDEYWNQHKICQSEPSIKDENLPSFSRQYNYTVDSRDTAYLKFHNS</sequence>
<dbReference type="InParanoid" id="A5DBM5"/>
<protein>
    <submittedName>
        <fullName evidence="1">Uncharacterized protein</fullName>
    </submittedName>
</protein>